<accession>A0A928UXH0</accession>
<dbReference type="InterPro" id="IPR017880">
    <property type="entry name" value="KilA_N"/>
</dbReference>
<keyword evidence="3" id="KW-1185">Reference proteome</keyword>
<dbReference type="Proteomes" id="UP000616201">
    <property type="component" value="Unassembled WGS sequence"/>
</dbReference>
<protein>
    <submittedName>
        <fullName evidence="2">DNA-binding protein</fullName>
    </submittedName>
</protein>
<dbReference type="PROSITE" id="PS51301">
    <property type="entry name" value="KILA_N"/>
    <property type="match status" value="1"/>
</dbReference>
<dbReference type="InterPro" id="IPR018004">
    <property type="entry name" value="KilA/APSES_HTH"/>
</dbReference>
<evidence type="ECO:0000313" key="3">
    <source>
        <dbReference type="Proteomes" id="UP000616201"/>
    </source>
</evidence>
<sequence length="275" mass="31979">MVKAKQINVNNLPISILDINEDDYFCLTHMTKNQQEGSKIIEKWLTNKNTIEFLGVWEQLNNPNFNSHEFGGIMSEAGTNRFYLSVKQWVERTKAMGITARTGKYGGTYAHKDIAFNFGLYISPLFNLLLIKEFQRLKEIENNQYGLEWNVKRILSKANYHIQTDAINNYIIPTLNYSQKKEWIYADEADLLNIVLFGCTAKQWRDANPERSLNGENIRDIASINELTILSNIESLNSTLIKNNVDKKNRFKILLETVQEQRRTLDNIDFIKSMK</sequence>
<reference evidence="2" key="1">
    <citation type="submission" date="2018-02" db="EMBL/GenBank/DDBJ databases">
        <authorList>
            <person name="Vasarhelyi B.M."/>
            <person name="Deshmukh S."/>
            <person name="Balint B."/>
            <person name="Kukolya J."/>
        </authorList>
    </citation>
    <scope>NUCLEOTIDE SEQUENCE</scope>
    <source>
        <strain evidence="2">KB22</strain>
    </source>
</reference>
<comment type="caution">
    <text evidence="2">The sequence shown here is derived from an EMBL/GenBank/DDBJ whole genome shotgun (WGS) entry which is preliminary data.</text>
</comment>
<evidence type="ECO:0000259" key="1">
    <source>
        <dbReference type="PROSITE" id="PS51301"/>
    </source>
</evidence>
<dbReference type="EMBL" id="PRDK01000003">
    <property type="protein sequence ID" value="MBE8713150.1"/>
    <property type="molecule type" value="Genomic_DNA"/>
</dbReference>
<dbReference type="RefSeq" id="WP_196935594.1">
    <property type="nucleotide sequence ID" value="NZ_MU158698.1"/>
</dbReference>
<dbReference type="AlphaFoldDB" id="A0A928UXH0"/>
<organism evidence="2 3">
    <name type="scientific">Sphingobacterium hungaricum</name>
    <dbReference type="NCBI Taxonomy" id="2082723"/>
    <lineage>
        <taxon>Bacteria</taxon>
        <taxon>Pseudomonadati</taxon>
        <taxon>Bacteroidota</taxon>
        <taxon>Sphingobacteriia</taxon>
        <taxon>Sphingobacteriales</taxon>
        <taxon>Sphingobacteriaceae</taxon>
        <taxon>Sphingobacterium</taxon>
    </lineage>
</organism>
<gene>
    <name evidence="2" type="ORF">C4F49_05620</name>
</gene>
<dbReference type="GO" id="GO:0003677">
    <property type="term" value="F:DNA binding"/>
    <property type="evidence" value="ECO:0007669"/>
    <property type="project" value="UniProtKB-KW"/>
</dbReference>
<name>A0A928UXH0_9SPHI</name>
<feature type="domain" description="KilA-N" evidence="1">
    <location>
        <begin position="3"/>
        <end position="137"/>
    </location>
</feature>
<dbReference type="Pfam" id="PF04383">
    <property type="entry name" value="KilA-N"/>
    <property type="match status" value="1"/>
</dbReference>
<proteinExistence type="predicted"/>
<keyword evidence="2" id="KW-0238">DNA-binding</keyword>
<dbReference type="SMART" id="SM01252">
    <property type="entry name" value="KilA-N"/>
    <property type="match status" value="1"/>
</dbReference>
<evidence type="ECO:0000313" key="2">
    <source>
        <dbReference type="EMBL" id="MBE8713150.1"/>
    </source>
</evidence>